<keyword evidence="1" id="KW-0812">Transmembrane</keyword>
<feature type="transmembrane region" description="Helical" evidence="1">
    <location>
        <begin position="209"/>
        <end position="228"/>
    </location>
</feature>
<keyword evidence="1" id="KW-0472">Membrane</keyword>
<evidence type="ECO:0000313" key="3">
    <source>
        <dbReference type="EMBL" id="KAL3862192.1"/>
    </source>
</evidence>
<keyword evidence="4" id="KW-1185">Reference proteome</keyword>
<feature type="transmembrane region" description="Helical" evidence="1">
    <location>
        <begin position="40"/>
        <end position="59"/>
    </location>
</feature>
<gene>
    <name evidence="3" type="ORF">ACJMK2_008179</name>
</gene>
<evidence type="ECO:0000313" key="4">
    <source>
        <dbReference type="Proteomes" id="UP001634394"/>
    </source>
</evidence>
<dbReference type="Proteomes" id="UP001634394">
    <property type="component" value="Unassembled WGS sequence"/>
</dbReference>
<feature type="transmembrane region" description="Helical" evidence="1">
    <location>
        <begin position="273"/>
        <end position="299"/>
    </location>
</feature>
<feature type="transmembrane region" description="Helical" evidence="1">
    <location>
        <begin position="175"/>
        <end position="197"/>
    </location>
</feature>
<dbReference type="PANTHER" id="PTHR39299:SF1">
    <property type="entry name" value="TRANSMEMBRANE PROTEIN"/>
    <property type="match status" value="1"/>
</dbReference>
<evidence type="ECO:0000259" key="2">
    <source>
        <dbReference type="Pfam" id="PF25044"/>
    </source>
</evidence>
<feature type="transmembrane region" description="Helical" evidence="1">
    <location>
        <begin position="235"/>
        <end position="261"/>
    </location>
</feature>
<keyword evidence="1" id="KW-1133">Transmembrane helix</keyword>
<protein>
    <recommendedName>
        <fullName evidence="2">DUF7789 domain-containing protein</fullName>
    </recommendedName>
</protein>
<dbReference type="Pfam" id="PF25044">
    <property type="entry name" value="DUF7789"/>
    <property type="match status" value="2"/>
</dbReference>
<reference evidence="3 4" key="1">
    <citation type="submission" date="2024-11" db="EMBL/GenBank/DDBJ databases">
        <title>Chromosome-level genome assembly of the freshwater bivalve Anodonta woodiana.</title>
        <authorList>
            <person name="Chen X."/>
        </authorList>
    </citation>
    <scope>NUCLEOTIDE SEQUENCE [LARGE SCALE GENOMIC DNA]</scope>
    <source>
        <strain evidence="3">MN2024</strain>
        <tissue evidence="3">Gills</tissue>
    </source>
</reference>
<dbReference type="PANTHER" id="PTHR39299">
    <property type="entry name" value="TRANSMEMBRANE PROTEIN"/>
    <property type="match status" value="1"/>
</dbReference>
<evidence type="ECO:0000256" key="1">
    <source>
        <dbReference type="SAM" id="Phobius"/>
    </source>
</evidence>
<feature type="transmembrane region" description="Helical" evidence="1">
    <location>
        <begin position="71"/>
        <end position="93"/>
    </location>
</feature>
<dbReference type="InterPro" id="IPR056691">
    <property type="entry name" value="DUF7789"/>
</dbReference>
<dbReference type="AlphaFoldDB" id="A0ABD3VNU0"/>
<feature type="transmembrane region" description="Helical" evidence="1">
    <location>
        <begin position="100"/>
        <end position="116"/>
    </location>
</feature>
<organism evidence="3 4">
    <name type="scientific">Sinanodonta woodiana</name>
    <name type="common">Chinese pond mussel</name>
    <name type="synonym">Anodonta woodiana</name>
    <dbReference type="NCBI Taxonomy" id="1069815"/>
    <lineage>
        <taxon>Eukaryota</taxon>
        <taxon>Metazoa</taxon>
        <taxon>Spiralia</taxon>
        <taxon>Lophotrochozoa</taxon>
        <taxon>Mollusca</taxon>
        <taxon>Bivalvia</taxon>
        <taxon>Autobranchia</taxon>
        <taxon>Heteroconchia</taxon>
        <taxon>Palaeoheterodonta</taxon>
        <taxon>Unionida</taxon>
        <taxon>Unionoidea</taxon>
        <taxon>Unionidae</taxon>
        <taxon>Unioninae</taxon>
        <taxon>Sinanodonta</taxon>
    </lineage>
</organism>
<proteinExistence type="predicted"/>
<name>A0ABD3VNU0_SINWO</name>
<sequence>MADTGRKLTFADIGINFVSPVYETLLGKGRRLSDLNKKEVAFLAVSIITLASSLGLTIERMVKVDKHSSDYTFTIVLLVNIVFGFYYVIYGVIFERSSELAIYLIGVVILWVYLVLNYTISVKGPLKLFRLIAACLLCPVTLGLGCFIVKNYHDSGNLLFRIVGAKPDIQRMCKLLFLFIDLLKLDLQIGVSLTVLMLTTRSGHSNLRIVFVVVVGSLTLASFLIGYFGVRRENYLLMIISATLWISLPAYCIYCIVQTAIDMKRLEGADSHSIVTFLCCALGICTRVLILVCGIRVVFNFGKDLKNKVYGARQIQHDEPT</sequence>
<comment type="caution">
    <text evidence="3">The sequence shown here is derived from an EMBL/GenBank/DDBJ whole genome shotgun (WGS) entry which is preliminary data.</text>
</comment>
<feature type="domain" description="DUF7789" evidence="2">
    <location>
        <begin position="163"/>
        <end position="293"/>
    </location>
</feature>
<feature type="domain" description="DUF7789" evidence="2">
    <location>
        <begin position="27"/>
        <end position="149"/>
    </location>
</feature>
<feature type="transmembrane region" description="Helical" evidence="1">
    <location>
        <begin position="128"/>
        <end position="149"/>
    </location>
</feature>
<accession>A0ABD3VNU0</accession>
<dbReference type="EMBL" id="JBJQND010000011">
    <property type="protein sequence ID" value="KAL3862192.1"/>
    <property type="molecule type" value="Genomic_DNA"/>
</dbReference>